<dbReference type="eggNOG" id="ENOG502QQ02">
    <property type="taxonomic scope" value="Eukaryota"/>
</dbReference>
<dbReference type="OrthoDB" id="284473at2759"/>
<evidence type="ECO:0000256" key="1">
    <source>
        <dbReference type="SAM" id="MobiDB-lite"/>
    </source>
</evidence>
<gene>
    <name evidence="3" type="ORF">PCON_08208</name>
</gene>
<dbReference type="Pfam" id="PF01368">
    <property type="entry name" value="DHH"/>
    <property type="match status" value="1"/>
</dbReference>
<feature type="region of interest" description="Disordered" evidence="1">
    <location>
        <begin position="461"/>
        <end position="501"/>
    </location>
</feature>
<feature type="compositionally biased region" description="Basic and acidic residues" evidence="1">
    <location>
        <begin position="461"/>
        <end position="475"/>
    </location>
</feature>
<dbReference type="Proteomes" id="UP000018144">
    <property type="component" value="Unassembled WGS sequence"/>
</dbReference>
<dbReference type="OMA" id="MGTHGDL"/>
<dbReference type="InterPro" id="IPR038763">
    <property type="entry name" value="DHH_sf"/>
</dbReference>
<feature type="region of interest" description="Disordered" evidence="1">
    <location>
        <begin position="1"/>
        <end position="41"/>
    </location>
</feature>
<organism evidence="3 4">
    <name type="scientific">Pyronema omphalodes (strain CBS 100304)</name>
    <name type="common">Pyronema confluens</name>
    <dbReference type="NCBI Taxonomy" id="1076935"/>
    <lineage>
        <taxon>Eukaryota</taxon>
        <taxon>Fungi</taxon>
        <taxon>Dikarya</taxon>
        <taxon>Ascomycota</taxon>
        <taxon>Pezizomycotina</taxon>
        <taxon>Pezizomycetes</taxon>
        <taxon>Pezizales</taxon>
        <taxon>Pyronemataceae</taxon>
        <taxon>Pyronema</taxon>
    </lineage>
</organism>
<dbReference type="EMBL" id="HF935425">
    <property type="protein sequence ID" value="CCX08615.1"/>
    <property type="molecule type" value="Genomic_DNA"/>
</dbReference>
<proteinExistence type="predicted"/>
<keyword evidence="4" id="KW-1185">Reference proteome</keyword>
<feature type="compositionally biased region" description="Basic and acidic residues" evidence="1">
    <location>
        <begin position="32"/>
        <end position="41"/>
    </location>
</feature>
<dbReference type="InterPro" id="IPR001667">
    <property type="entry name" value="DDH_dom"/>
</dbReference>
<evidence type="ECO:0000259" key="2">
    <source>
        <dbReference type="Pfam" id="PF01368"/>
    </source>
</evidence>
<accession>U4LDD3</accession>
<feature type="domain" description="DDH" evidence="2">
    <location>
        <begin position="92"/>
        <end position="235"/>
    </location>
</feature>
<protein>
    <submittedName>
        <fullName evidence="3">Similar to similar to DHH family protein [Botryotinia fuckeliana] acc. no. CCD42775</fullName>
    </submittedName>
</protein>
<dbReference type="GO" id="GO:0004527">
    <property type="term" value="F:exonuclease activity"/>
    <property type="evidence" value="ECO:0007669"/>
    <property type="project" value="UniProtKB-KW"/>
</dbReference>
<name>U4LDD3_PYROM</name>
<feature type="compositionally biased region" description="Basic and acidic residues" evidence="1">
    <location>
        <begin position="10"/>
        <end position="21"/>
    </location>
</feature>
<sequence length="501" mass="56308">MSTAVKLRKDHPTEPIDEPPHKAARTNSTKTTKKEEDVVEETERKEEMLIWPAPPEQIEVARKFILEALILPVLFPCTIVADIYSAQPESNVLLVPDRDTDGLSAGTIMSLTLRILSKKPLSSIHTHFVQQGQNVFNDGEKKLMTSVCKEKKITHMIIVDQGSRKSPPLLDETQVSTKVLIIDHHHSDHFPENSTIVNACNHKPIATSSLLTYVICKPLHKDIEKETVWAAILGIFGDLGATTKLVPPYPDELAAAKKTYTAKHITDLVGLLNAPRRTPECSTFDAWELLQREPYQTPEVTPKMIMKGEWKEDKLQKLRIASARIKEAVEAWTRTPPRFSRDGKVCMIYIESGFQIHGIIAIRWASHMGNDNCKMVMCANGAYVKGRVNFSCRVARTRGKPTAEGQYDDVDIIKMLKDFAAKDPWLLENIGTEFANGHKHASGGSLSREVWEVFAEKGLEMMKKGERPEKAGKDKKSPKRSPQKNTMDSWLIKEPGSSKYL</sequence>
<dbReference type="AlphaFoldDB" id="U4LDD3"/>
<dbReference type="InterPro" id="IPR051673">
    <property type="entry name" value="SSDNA_exonuclease_RecJ"/>
</dbReference>
<dbReference type="PANTHER" id="PTHR30255">
    <property type="entry name" value="SINGLE-STRANDED-DNA-SPECIFIC EXONUCLEASE RECJ"/>
    <property type="match status" value="1"/>
</dbReference>
<dbReference type="SUPFAM" id="SSF64182">
    <property type="entry name" value="DHH phosphoesterases"/>
    <property type="match status" value="1"/>
</dbReference>
<dbReference type="STRING" id="1076935.U4LDD3"/>
<reference evidence="3 4" key="1">
    <citation type="journal article" date="2013" name="PLoS Genet.">
        <title>The genome and development-dependent transcriptomes of Pyronema confluens: a window into fungal evolution.</title>
        <authorList>
            <person name="Traeger S."/>
            <person name="Altegoer F."/>
            <person name="Freitag M."/>
            <person name="Gabaldon T."/>
            <person name="Kempken F."/>
            <person name="Kumar A."/>
            <person name="Marcet-Houben M."/>
            <person name="Poggeler S."/>
            <person name="Stajich J.E."/>
            <person name="Nowrousian M."/>
        </authorList>
    </citation>
    <scope>NUCLEOTIDE SEQUENCE [LARGE SCALE GENOMIC DNA]</scope>
    <source>
        <strain evidence="4">CBS 100304</strain>
        <tissue evidence="3">Vegetative mycelium</tissue>
    </source>
</reference>
<evidence type="ECO:0000313" key="4">
    <source>
        <dbReference type="Proteomes" id="UP000018144"/>
    </source>
</evidence>
<dbReference type="PANTHER" id="PTHR30255:SF2">
    <property type="entry name" value="SINGLE-STRANDED-DNA-SPECIFIC EXONUCLEASE RECJ"/>
    <property type="match status" value="1"/>
</dbReference>
<dbReference type="Gene3D" id="3.90.1640.30">
    <property type="match status" value="1"/>
</dbReference>
<evidence type="ECO:0000313" key="3">
    <source>
        <dbReference type="EMBL" id="CCX08615.1"/>
    </source>
</evidence>